<evidence type="ECO:0000256" key="1">
    <source>
        <dbReference type="SAM" id="MobiDB-lite"/>
    </source>
</evidence>
<evidence type="ECO:0008006" key="4">
    <source>
        <dbReference type="Google" id="ProtNLM"/>
    </source>
</evidence>
<evidence type="ECO:0000313" key="2">
    <source>
        <dbReference type="EMBL" id="GAA2522342.1"/>
    </source>
</evidence>
<comment type="caution">
    <text evidence="2">The sequence shown here is derived from an EMBL/GenBank/DDBJ whole genome shotgun (WGS) entry which is preliminary data.</text>
</comment>
<keyword evidence="3" id="KW-1185">Reference proteome</keyword>
<gene>
    <name evidence="2" type="ORF">GCM10010276_86560</name>
</gene>
<evidence type="ECO:0000313" key="3">
    <source>
        <dbReference type="Proteomes" id="UP001501777"/>
    </source>
</evidence>
<accession>A0ABN3NHF9</accession>
<sequence>MLHRRLARDYEALPAKVMIHLAMTDLMARRPTGEATSSWRGPASADQMCIPG</sequence>
<name>A0ABN3NHF9_STRLO</name>
<protein>
    <recommendedName>
        <fullName evidence="4">Transposase</fullName>
    </recommendedName>
</protein>
<dbReference type="EMBL" id="BAAASG010000029">
    <property type="protein sequence ID" value="GAA2522342.1"/>
    <property type="molecule type" value="Genomic_DNA"/>
</dbReference>
<proteinExistence type="predicted"/>
<feature type="region of interest" description="Disordered" evidence="1">
    <location>
        <begin position="31"/>
        <end position="52"/>
    </location>
</feature>
<dbReference type="Proteomes" id="UP001501777">
    <property type="component" value="Unassembled WGS sequence"/>
</dbReference>
<reference evidence="2 3" key="1">
    <citation type="journal article" date="2019" name="Int. J. Syst. Evol. Microbiol.">
        <title>The Global Catalogue of Microorganisms (GCM) 10K type strain sequencing project: providing services to taxonomists for standard genome sequencing and annotation.</title>
        <authorList>
            <consortium name="The Broad Institute Genomics Platform"/>
            <consortium name="The Broad Institute Genome Sequencing Center for Infectious Disease"/>
            <person name="Wu L."/>
            <person name="Ma J."/>
        </authorList>
    </citation>
    <scope>NUCLEOTIDE SEQUENCE [LARGE SCALE GENOMIC DNA]</scope>
    <source>
        <strain evidence="2 3">JCM 4395</strain>
    </source>
</reference>
<organism evidence="2 3">
    <name type="scientific">Streptomyces longisporus</name>
    <dbReference type="NCBI Taxonomy" id="1948"/>
    <lineage>
        <taxon>Bacteria</taxon>
        <taxon>Bacillati</taxon>
        <taxon>Actinomycetota</taxon>
        <taxon>Actinomycetes</taxon>
        <taxon>Kitasatosporales</taxon>
        <taxon>Streptomycetaceae</taxon>
        <taxon>Streptomyces</taxon>
    </lineage>
</organism>